<dbReference type="GO" id="GO:0031267">
    <property type="term" value="F:small GTPase binding"/>
    <property type="evidence" value="ECO:0007669"/>
    <property type="project" value="TreeGrafter"/>
</dbReference>
<evidence type="ECO:0000313" key="2">
    <source>
        <dbReference type="EMBL" id="NDV34462.1"/>
    </source>
</evidence>
<dbReference type="AlphaFoldDB" id="A0A6B2LBK6"/>
<dbReference type="PANTHER" id="PTHR47219">
    <property type="entry name" value="RAB GTPASE-ACTIVATING PROTEIN 1-LIKE"/>
    <property type="match status" value="1"/>
</dbReference>
<dbReference type="PROSITE" id="PS50086">
    <property type="entry name" value="TBC_RABGAP"/>
    <property type="match status" value="1"/>
</dbReference>
<dbReference type="PANTHER" id="PTHR47219:SF15">
    <property type="entry name" value="TBC1 DOMAIN FAMILY MEMBER 12 ISOFORM X1"/>
    <property type="match status" value="1"/>
</dbReference>
<dbReference type="SUPFAM" id="SSF47923">
    <property type="entry name" value="Ypt/Rab-GAP domain of gyp1p"/>
    <property type="match status" value="2"/>
</dbReference>
<dbReference type="InterPro" id="IPR050302">
    <property type="entry name" value="Rab_GAP_TBC_domain"/>
</dbReference>
<proteinExistence type="predicted"/>
<dbReference type="GO" id="GO:0005096">
    <property type="term" value="F:GTPase activator activity"/>
    <property type="evidence" value="ECO:0007669"/>
    <property type="project" value="TreeGrafter"/>
</dbReference>
<dbReference type="Gene3D" id="1.10.472.80">
    <property type="entry name" value="Ypt/Rab-GAP domain of gyp1p, domain 3"/>
    <property type="match status" value="1"/>
</dbReference>
<dbReference type="Pfam" id="PF00566">
    <property type="entry name" value="RabGAP-TBC"/>
    <property type="match status" value="1"/>
</dbReference>
<organism evidence="2">
    <name type="scientific">Arcella intermedia</name>
    <dbReference type="NCBI Taxonomy" id="1963864"/>
    <lineage>
        <taxon>Eukaryota</taxon>
        <taxon>Amoebozoa</taxon>
        <taxon>Tubulinea</taxon>
        <taxon>Elardia</taxon>
        <taxon>Arcellinida</taxon>
        <taxon>Sphaerothecina</taxon>
        <taxon>Arcellidae</taxon>
        <taxon>Arcella</taxon>
    </lineage>
</organism>
<protein>
    <recommendedName>
        <fullName evidence="1">Rab-GAP TBC domain-containing protein</fullName>
    </recommendedName>
</protein>
<sequence length="296" mass="34539">MQDILPNWNQIINAPDIKRTPIWRAQIPFRLRGYVWKKLIHNKLGITPELYMELQSRAHQETPVYDEKSGEQNVGELIRRDLPRTFPELKLFKNPESEAYNQILKVLETAAFYQPEIGYVQGMSYVCAILLLFMNHYDAFVCFTNLLNTPFMRSVCKVDPSSLAKHSQLFQIIFAQYAPNLYQHFNNLNITTEHFLLDWWLTLFSKTFSIPISTHIWDSFLLEGEIFIHFAAVGALKLFETQLLEASFEKCLDLITTQIPKNLVDSKALFAIIKDFEITPKIQAIMEEMDKEILNL</sequence>
<dbReference type="SMART" id="SM00164">
    <property type="entry name" value="TBC"/>
    <property type="match status" value="1"/>
</dbReference>
<name>A0A6B2LBK6_9EUKA</name>
<evidence type="ECO:0000259" key="1">
    <source>
        <dbReference type="PROSITE" id="PS50086"/>
    </source>
</evidence>
<feature type="domain" description="Rab-GAP TBC" evidence="1">
    <location>
        <begin position="26"/>
        <end position="224"/>
    </location>
</feature>
<dbReference type="Gene3D" id="1.10.8.270">
    <property type="entry name" value="putative rabgap domain of human tbc1 domain family member 14 like domains"/>
    <property type="match status" value="1"/>
</dbReference>
<accession>A0A6B2LBK6</accession>
<dbReference type="InterPro" id="IPR000195">
    <property type="entry name" value="Rab-GAP-TBC_dom"/>
</dbReference>
<dbReference type="InterPro" id="IPR035969">
    <property type="entry name" value="Rab-GAP_TBC_sf"/>
</dbReference>
<dbReference type="EMBL" id="GIBP01005493">
    <property type="protein sequence ID" value="NDV34462.1"/>
    <property type="molecule type" value="Transcribed_RNA"/>
</dbReference>
<reference evidence="2" key="1">
    <citation type="journal article" date="2020" name="J. Eukaryot. Microbiol.">
        <title>De novo Sequencing, Assembly and Annotation of the Transcriptome for the Free-Living Testate Amoeba Arcella intermedia.</title>
        <authorList>
            <person name="Ribeiro G.M."/>
            <person name="Porfirio-Sousa A.L."/>
            <person name="Maurer-Alcala X.X."/>
            <person name="Katz L.A."/>
            <person name="Lahr D.J.G."/>
        </authorList>
    </citation>
    <scope>NUCLEOTIDE SEQUENCE</scope>
</reference>